<reference evidence="1 3" key="1">
    <citation type="journal article" date="2008" name="Science">
        <title>The Physcomitrella genome reveals evolutionary insights into the conquest of land by plants.</title>
        <authorList>
            <person name="Rensing S."/>
            <person name="Lang D."/>
            <person name="Zimmer A."/>
            <person name="Terry A."/>
            <person name="Salamov A."/>
            <person name="Shapiro H."/>
            <person name="Nishiyama T."/>
            <person name="Perroud P.-F."/>
            <person name="Lindquist E."/>
            <person name="Kamisugi Y."/>
            <person name="Tanahashi T."/>
            <person name="Sakakibara K."/>
            <person name="Fujita T."/>
            <person name="Oishi K."/>
            <person name="Shin-I T."/>
            <person name="Kuroki Y."/>
            <person name="Toyoda A."/>
            <person name="Suzuki Y."/>
            <person name="Hashimoto A."/>
            <person name="Yamaguchi K."/>
            <person name="Sugano A."/>
            <person name="Kohara Y."/>
            <person name="Fujiyama A."/>
            <person name="Anterola A."/>
            <person name="Aoki S."/>
            <person name="Ashton N."/>
            <person name="Barbazuk W.B."/>
            <person name="Barker E."/>
            <person name="Bennetzen J."/>
            <person name="Bezanilla M."/>
            <person name="Blankenship R."/>
            <person name="Cho S.H."/>
            <person name="Dutcher S."/>
            <person name="Estelle M."/>
            <person name="Fawcett J.A."/>
            <person name="Gundlach H."/>
            <person name="Hanada K."/>
            <person name="Heyl A."/>
            <person name="Hicks K.A."/>
            <person name="Hugh J."/>
            <person name="Lohr M."/>
            <person name="Mayer K."/>
            <person name="Melkozernov A."/>
            <person name="Murata T."/>
            <person name="Nelson D."/>
            <person name="Pils B."/>
            <person name="Prigge M."/>
            <person name="Reiss B."/>
            <person name="Renner T."/>
            <person name="Rombauts S."/>
            <person name="Rushton P."/>
            <person name="Sanderfoot A."/>
            <person name="Schween G."/>
            <person name="Shiu S.-H."/>
            <person name="Stueber K."/>
            <person name="Theodoulou F.L."/>
            <person name="Tu H."/>
            <person name="Van de Peer Y."/>
            <person name="Verrier P.J."/>
            <person name="Waters E."/>
            <person name="Wood A."/>
            <person name="Yang L."/>
            <person name="Cove D."/>
            <person name="Cuming A."/>
            <person name="Hasebe M."/>
            <person name="Lucas S."/>
            <person name="Mishler D.B."/>
            <person name="Reski R."/>
            <person name="Grigoriev I."/>
            <person name="Quatrano R.S."/>
            <person name="Boore J.L."/>
        </authorList>
    </citation>
    <scope>NUCLEOTIDE SEQUENCE [LARGE SCALE GENOMIC DNA]</scope>
    <source>
        <strain evidence="2 3">cv. Gransden 2004</strain>
    </source>
</reference>
<dbReference type="Proteomes" id="UP000006727">
    <property type="component" value="Chromosome 2"/>
</dbReference>
<dbReference type="EMBL" id="ABEU02000002">
    <property type="protein sequence ID" value="PNR60138.1"/>
    <property type="molecule type" value="Genomic_DNA"/>
</dbReference>
<proteinExistence type="predicted"/>
<evidence type="ECO:0000313" key="3">
    <source>
        <dbReference type="Proteomes" id="UP000006727"/>
    </source>
</evidence>
<reference evidence="1 3" key="2">
    <citation type="journal article" date="2018" name="Plant J.">
        <title>The Physcomitrella patens chromosome-scale assembly reveals moss genome structure and evolution.</title>
        <authorList>
            <person name="Lang D."/>
            <person name="Ullrich K.K."/>
            <person name="Murat F."/>
            <person name="Fuchs J."/>
            <person name="Jenkins J."/>
            <person name="Haas F.B."/>
            <person name="Piednoel M."/>
            <person name="Gundlach H."/>
            <person name="Van Bel M."/>
            <person name="Meyberg R."/>
            <person name="Vives C."/>
            <person name="Morata J."/>
            <person name="Symeonidi A."/>
            <person name="Hiss M."/>
            <person name="Muchero W."/>
            <person name="Kamisugi Y."/>
            <person name="Saleh O."/>
            <person name="Blanc G."/>
            <person name="Decker E.L."/>
            <person name="van Gessel N."/>
            <person name="Grimwood J."/>
            <person name="Hayes R.D."/>
            <person name="Graham S.W."/>
            <person name="Gunter L.E."/>
            <person name="McDaniel S.F."/>
            <person name="Hoernstein S.N.W."/>
            <person name="Larsson A."/>
            <person name="Li F.W."/>
            <person name="Perroud P.F."/>
            <person name="Phillips J."/>
            <person name="Ranjan P."/>
            <person name="Rokshar D.S."/>
            <person name="Rothfels C.J."/>
            <person name="Schneider L."/>
            <person name="Shu S."/>
            <person name="Stevenson D.W."/>
            <person name="Thummler F."/>
            <person name="Tillich M."/>
            <person name="Villarreal Aguilar J.C."/>
            <person name="Widiez T."/>
            <person name="Wong G.K."/>
            <person name="Wymore A."/>
            <person name="Zhang Y."/>
            <person name="Zimmer A.D."/>
            <person name="Quatrano R.S."/>
            <person name="Mayer K.F.X."/>
            <person name="Goodstein D."/>
            <person name="Casacuberta J.M."/>
            <person name="Vandepoele K."/>
            <person name="Reski R."/>
            <person name="Cuming A.C."/>
            <person name="Tuskan G.A."/>
            <person name="Maumus F."/>
            <person name="Salse J."/>
            <person name="Schmutz J."/>
            <person name="Rensing S.A."/>
        </authorList>
    </citation>
    <scope>NUCLEOTIDE SEQUENCE [LARGE SCALE GENOMIC DNA]</scope>
    <source>
        <strain evidence="2 3">cv. Gransden 2004</strain>
    </source>
</reference>
<sequence>MFTSCCILLSEENRRKVELFRQIVRPCDLQFTRYIGENSDGDSLTFKTVPVTSSLVRAFAAPASANTTMEVMVAGVVTARVLCSSFTWALTEKAGRLHLDNPFALRRETELSTNCEVPANEPLMPSTCIVFIVWAISVSSPDGTGPSRERKRVVEALQNAFLIYDGLQFRSLWYENPHKLIRNKQSIAQHNTSREL</sequence>
<reference evidence="2" key="3">
    <citation type="submission" date="2020-12" db="UniProtKB">
        <authorList>
            <consortium name="EnsemblPlants"/>
        </authorList>
    </citation>
    <scope>IDENTIFICATION</scope>
</reference>
<accession>A0A2K1L279</accession>
<dbReference type="AlphaFoldDB" id="A0A2K1L279"/>
<evidence type="ECO:0000313" key="1">
    <source>
        <dbReference type="EMBL" id="PNR60138.1"/>
    </source>
</evidence>
<dbReference type="Gramene" id="Pp3c2_19410V3.1">
    <property type="protein sequence ID" value="PAC:32937316.CDS.1"/>
    <property type="gene ID" value="Pp3c2_19410"/>
</dbReference>
<organism evidence="1">
    <name type="scientific">Physcomitrium patens</name>
    <name type="common">Spreading-leaved earth moss</name>
    <name type="synonym">Physcomitrella patens</name>
    <dbReference type="NCBI Taxonomy" id="3218"/>
    <lineage>
        <taxon>Eukaryota</taxon>
        <taxon>Viridiplantae</taxon>
        <taxon>Streptophyta</taxon>
        <taxon>Embryophyta</taxon>
        <taxon>Bryophyta</taxon>
        <taxon>Bryophytina</taxon>
        <taxon>Bryopsida</taxon>
        <taxon>Funariidae</taxon>
        <taxon>Funariales</taxon>
        <taxon>Funariaceae</taxon>
        <taxon>Physcomitrium</taxon>
    </lineage>
</organism>
<keyword evidence="3" id="KW-1185">Reference proteome</keyword>
<name>A0A2K1L279_PHYPA</name>
<dbReference type="InParanoid" id="A0A2K1L279"/>
<evidence type="ECO:0000313" key="2">
    <source>
        <dbReference type="EnsemblPlants" id="PAC:32937316.CDS.1"/>
    </source>
</evidence>
<dbReference type="EnsemblPlants" id="Pp3c2_19410V3.1">
    <property type="protein sequence ID" value="PAC:32937316.CDS.1"/>
    <property type="gene ID" value="Pp3c2_19410"/>
</dbReference>
<gene>
    <name evidence="1" type="ORF">PHYPA_002931</name>
</gene>
<protein>
    <submittedName>
        <fullName evidence="1 2">Uncharacterized protein</fullName>
    </submittedName>
</protein>